<feature type="domain" description="RING-type" evidence="9">
    <location>
        <begin position="90"/>
        <end position="312"/>
    </location>
</feature>
<keyword evidence="6" id="KW-0862">Zinc</keyword>
<dbReference type="SMART" id="SM00184">
    <property type="entry name" value="RING"/>
    <property type="match status" value="1"/>
</dbReference>
<evidence type="ECO:0000313" key="10">
    <source>
        <dbReference type="EMBL" id="PAV19467.1"/>
    </source>
</evidence>
<dbReference type="InterPro" id="IPR017907">
    <property type="entry name" value="Znf_RING_CS"/>
</dbReference>
<keyword evidence="1" id="KW-0808">Transferase</keyword>
<evidence type="ECO:0000256" key="6">
    <source>
        <dbReference type="ARBA" id="ARBA00022833"/>
    </source>
</evidence>
<keyword evidence="5" id="KW-0833">Ubl conjugation pathway</keyword>
<evidence type="ECO:0000313" key="11">
    <source>
        <dbReference type="Proteomes" id="UP000217199"/>
    </source>
</evidence>
<dbReference type="InterPro" id="IPR013083">
    <property type="entry name" value="Znf_RING/FYVE/PHD"/>
</dbReference>
<dbReference type="Proteomes" id="UP000217199">
    <property type="component" value="Unassembled WGS sequence"/>
</dbReference>
<dbReference type="GO" id="GO:0016567">
    <property type="term" value="P:protein ubiquitination"/>
    <property type="evidence" value="ECO:0007669"/>
    <property type="project" value="InterPro"/>
</dbReference>
<dbReference type="OrthoDB" id="1431934at2759"/>
<accession>A0A286UIQ2</accession>
<dbReference type="EMBL" id="NBII01000004">
    <property type="protein sequence ID" value="PAV19467.1"/>
    <property type="molecule type" value="Genomic_DNA"/>
</dbReference>
<dbReference type="GO" id="GO:0008270">
    <property type="term" value="F:zinc ion binding"/>
    <property type="evidence" value="ECO:0007669"/>
    <property type="project" value="UniProtKB-KW"/>
</dbReference>
<protein>
    <submittedName>
        <fullName evidence="10">Uncharacterized protein</fullName>
    </submittedName>
</protein>
<feature type="domain" description="RING-type" evidence="8">
    <location>
        <begin position="94"/>
        <end position="142"/>
    </location>
</feature>
<dbReference type="Gene3D" id="3.30.40.10">
    <property type="entry name" value="Zinc/RING finger domain, C3HC4 (zinc finger)"/>
    <property type="match status" value="1"/>
</dbReference>
<keyword evidence="2" id="KW-0479">Metal-binding</keyword>
<dbReference type="Gene3D" id="1.20.120.1750">
    <property type="match status" value="1"/>
</dbReference>
<evidence type="ECO:0000259" key="8">
    <source>
        <dbReference type="PROSITE" id="PS50089"/>
    </source>
</evidence>
<gene>
    <name evidence="10" type="ORF">PNOK_0440100</name>
</gene>
<keyword evidence="3" id="KW-0677">Repeat</keyword>
<dbReference type="STRING" id="2282107.A0A286UIQ2"/>
<dbReference type="PROSITE" id="PS51873">
    <property type="entry name" value="TRIAD"/>
    <property type="match status" value="1"/>
</dbReference>
<dbReference type="PROSITE" id="PS00518">
    <property type="entry name" value="ZF_RING_1"/>
    <property type="match status" value="1"/>
</dbReference>
<name>A0A286UIQ2_9AGAM</name>
<comment type="caution">
    <text evidence="10">The sequence shown here is derived from an EMBL/GenBank/DDBJ whole genome shotgun (WGS) entry which is preliminary data.</text>
</comment>
<dbReference type="SUPFAM" id="SSF57850">
    <property type="entry name" value="RING/U-box"/>
    <property type="match status" value="2"/>
</dbReference>
<evidence type="ECO:0000256" key="7">
    <source>
        <dbReference type="PROSITE-ProRule" id="PRU00175"/>
    </source>
</evidence>
<dbReference type="InParanoid" id="A0A286UIQ2"/>
<dbReference type="InterPro" id="IPR018957">
    <property type="entry name" value="Znf_C3HC4_RING-type"/>
</dbReference>
<dbReference type="PANTHER" id="PTHR11685">
    <property type="entry name" value="RBR FAMILY RING FINGER AND IBR DOMAIN-CONTAINING"/>
    <property type="match status" value="1"/>
</dbReference>
<dbReference type="PROSITE" id="PS50089">
    <property type="entry name" value="ZF_RING_2"/>
    <property type="match status" value="1"/>
</dbReference>
<dbReference type="CDD" id="cd22584">
    <property type="entry name" value="Rcat_RBR_unk"/>
    <property type="match status" value="1"/>
</dbReference>
<keyword evidence="4 7" id="KW-0863">Zinc-finger</keyword>
<evidence type="ECO:0000256" key="4">
    <source>
        <dbReference type="ARBA" id="ARBA00022771"/>
    </source>
</evidence>
<organism evidence="10 11">
    <name type="scientific">Pyrrhoderma noxium</name>
    <dbReference type="NCBI Taxonomy" id="2282107"/>
    <lineage>
        <taxon>Eukaryota</taxon>
        <taxon>Fungi</taxon>
        <taxon>Dikarya</taxon>
        <taxon>Basidiomycota</taxon>
        <taxon>Agaricomycotina</taxon>
        <taxon>Agaricomycetes</taxon>
        <taxon>Hymenochaetales</taxon>
        <taxon>Hymenochaetaceae</taxon>
        <taxon>Pyrrhoderma</taxon>
    </lineage>
</organism>
<evidence type="ECO:0000256" key="2">
    <source>
        <dbReference type="ARBA" id="ARBA00022723"/>
    </source>
</evidence>
<dbReference type="AlphaFoldDB" id="A0A286UIQ2"/>
<dbReference type="InterPro" id="IPR031127">
    <property type="entry name" value="E3_UB_ligase_RBR"/>
</dbReference>
<dbReference type="InterPro" id="IPR044066">
    <property type="entry name" value="TRIAD_supradom"/>
</dbReference>
<evidence type="ECO:0000256" key="1">
    <source>
        <dbReference type="ARBA" id="ARBA00022679"/>
    </source>
</evidence>
<evidence type="ECO:0000259" key="9">
    <source>
        <dbReference type="PROSITE" id="PS51873"/>
    </source>
</evidence>
<evidence type="ECO:0000256" key="3">
    <source>
        <dbReference type="ARBA" id="ARBA00022737"/>
    </source>
</evidence>
<evidence type="ECO:0000256" key="5">
    <source>
        <dbReference type="ARBA" id="ARBA00022786"/>
    </source>
</evidence>
<keyword evidence="11" id="KW-1185">Reference proteome</keyword>
<dbReference type="Pfam" id="PF00097">
    <property type="entry name" value="zf-C3HC4"/>
    <property type="match status" value="1"/>
</dbReference>
<reference evidence="10 11" key="1">
    <citation type="journal article" date="2017" name="Mol. Ecol.">
        <title>Comparative and population genomic landscape of Phellinus noxius: A hypervariable fungus causing root rot in trees.</title>
        <authorList>
            <person name="Chung C.L."/>
            <person name="Lee T.J."/>
            <person name="Akiba M."/>
            <person name="Lee H.H."/>
            <person name="Kuo T.H."/>
            <person name="Liu D."/>
            <person name="Ke H.M."/>
            <person name="Yokoi T."/>
            <person name="Roa M.B."/>
            <person name="Lu M.J."/>
            <person name="Chang Y.Y."/>
            <person name="Ann P.J."/>
            <person name="Tsai J.N."/>
            <person name="Chen C.Y."/>
            <person name="Tzean S.S."/>
            <person name="Ota Y."/>
            <person name="Hattori T."/>
            <person name="Sahashi N."/>
            <person name="Liou R.F."/>
            <person name="Kikuchi T."/>
            <person name="Tsai I.J."/>
        </authorList>
    </citation>
    <scope>NUCLEOTIDE SEQUENCE [LARGE SCALE GENOMIC DNA]</scope>
    <source>
        <strain evidence="10 11">FFPRI411160</strain>
    </source>
</reference>
<dbReference type="GO" id="GO:0004842">
    <property type="term" value="F:ubiquitin-protein transferase activity"/>
    <property type="evidence" value="ECO:0007669"/>
    <property type="project" value="InterPro"/>
</dbReference>
<proteinExistence type="predicted"/>
<sequence>MDSLDFARQLEHFSGKGKNREMLSRNSSSHMNSNAMLHKSLRQPLPYEPYPIKNGEIDDLELAALMQIAYNAENDELAAQMHYLLTAEQEVFECGICFETLPIDDIARIDGCRHRFCRDCLRSYVSSKIEDRKFPISCPDCSVRTNNDTPIGMVNELLLHQLGISEQAYKIFNELQLVDFSILLDCRRCGRGVFVDKAEFQSTKILQCPLPSCNFSWCKDCQQEFTVSPENPTHSCDGSEELARLMSKTGWKNCPTCKTPIEKVSGCNFMSCKSPGCNTHFCYGCGMLVILSAVSSAVATAKSNHYKSCRIT</sequence>
<dbReference type="InterPro" id="IPR001841">
    <property type="entry name" value="Znf_RING"/>
</dbReference>